<dbReference type="VEuPathDB" id="MicrosporidiaDB:CWI37_0610p0020"/>
<dbReference type="Pfam" id="PF00653">
    <property type="entry name" value="BIR"/>
    <property type="match status" value="1"/>
</dbReference>
<protein>
    <submittedName>
        <fullName evidence="1">Uncharacterized protein</fullName>
    </submittedName>
</protein>
<comment type="caution">
    <text evidence="1">The sequence shown here is derived from an EMBL/GenBank/DDBJ whole genome shotgun (WGS) entry which is preliminary data.</text>
</comment>
<dbReference type="Proteomes" id="UP000292362">
    <property type="component" value="Unassembled WGS sequence"/>
</dbReference>
<dbReference type="SMART" id="SM00238">
    <property type="entry name" value="BIR"/>
    <property type="match status" value="1"/>
</dbReference>
<name>A0A4Q9L5K3_9MICR</name>
<evidence type="ECO:0000313" key="1">
    <source>
        <dbReference type="EMBL" id="TBU01870.1"/>
    </source>
</evidence>
<evidence type="ECO:0000313" key="2">
    <source>
        <dbReference type="Proteomes" id="UP000292362"/>
    </source>
</evidence>
<accession>A0A4Q9L5K3</accession>
<dbReference type="GO" id="GO:0005737">
    <property type="term" value="C:cytoplasm"/>
    <property type="evidence" value="ECO:0007669"/>
    <property type="project" value="TreeGrafter"/>
</dbReference>
<dbReference type="PROSITE" id="PS50143">
    <property type="entry name" value="BIR_REPEAT_2"/>
    <property type="match status" value="1"/>
</dbReference>
<dbReference type="GO" id="GO:0031398">
    <property type="term" value="P:positive regulation of protein ubiquitination"/>
    <property type="evidence" value="ECO:0007669"/>
    <property type="project" value="TreeGrafter"/>
</dbReference>
<dbReference type="GO" id="GO:0043027">
    <property type="term" value="F:cysteine-type endopeptidase inhibitor activity involved in apoptotic process"/>
    <property type="evidence" value="ECO:0007669"/>
    <property type="project" value="TreeGrafter"/>
</dbReference>
<sequence>MHSLENRINSYKAWMQSEECTPNTLSMSGLYAEKGHLTTKCYFCSLTLKEWSSSDIPTKVHFNFSPKCCIFNLSKIQSRKKTFIKEIWPHSLDLAEKLSSQNFFLFIIKNEIPDEIFCYKCGYNTCELKNTENLVHALEHKKVCPVKSKQQLFTLKPNSPLFYVNLFQGKYISAFISFIESEIFIPNEHKEKYKRLLQYGQCYNIFDNVDTCLESALHCLVQSYEERLDKLIEEQIKSLQNFIGVSRKK</sequence>
<dbReference type="EMBL" id="PITJ01000610">
    <property type="protein sequence ID" value="TBU01870.1"/>
    <property type="molecule type" value="Genomic_DNA"/>
</dbReference>
<reference evidence="1 2" key="1">
    <citation type="submission" date="2017-12" db="EMBL/GenBank/DDBJ databases">
        <authorList>
            <person name="Pombert J.-F."/>
            <person name="Haag K.L."/>
            <person name="Ebert D."/>
        </authorList>
    </citation>
    <scope>NUCLEOTIDE SEQUENCE [LARGE SCALE GENOMIC DNA]</scope>
    <source>
        <strain evidence="1">FI-OER-3-3</strain>
    </source>
</reference>
<dbReference type="GO" id="GO:0051726">
    <property type="term" value="P:regulation of cell cycle"/>
    <property type="evidence" value="ECO:0007669"/>
    <property type="project" value="TreeGrafter"/>
</dbReference>
<organism evidence="1 2">
    <name type="scientific">Hamiltosporidium tvaerminnensis</name>
    <dbReference type="NCBI Taxonomy" id="1176355"/>
    <lineage>
        <taxon>Eukaryota</taxon>
        <taxon>Fungi</taxon>
        <taxon>Fungi incertae sedis</taxon>
        <taxon>Microsporidia</taxon>
        <taxon>Dubosqiidae</taxon>
        <taxon>Hamiltosporidium</taxon>
    </lineage>
</organism>
<dbReference type="GO" id="GO:0005634">
    <property type="term" value="C:nucleus"/>
    <property type="evidence" value="ECO:0007669"/>
    <property type="project" value="TreeGrafter"/>
</dbReference>
<dbReference type="PANTHER" id="PTHR10044:SF179">
    <property type="entry name" value="BACULOVIRAL IAP REPEAT-CONTAINING PROTEIN 5"/>
    <property type="match status" value="1"/>
</dbReference>
<gene>
    <name evidence="1" type="ORF">CWI37_0610p0020</name>
</gene>
<dbReference type="InterPro" id="IPR001370">
    <property type="entry name" value="BIR_rpt"/>
</dbReference>
<proteinExistence type="predicted"/>
<dbReference type="GO" id="GO:0061630">
    <property type="term" value="F:ubiquitin protein ligase activity"/>
    <property type="evidence" value="ECO:0007669"/>
    <property type="project" value="TreeGrafter"/>
</dbReference>
<dbReference type="Gene3D" id="1.10.1170.10">
    <property type="entry name" value="Inhibitor Of Apoptosis Protein (2mihbC-IAP-1), Chain A"/>
    <property type="match status" value="2"/>
</dbReference>
<dbReference type="AlphaFoldDB" id="A0A4Q9L5K3"/>
<dbReference type="InterPro" id="IPR050784">
    <property type="entry name" value="IAP"/>
</dbReference>
<dbReference type="PANTHER" id="PTHR10044">
    <property type="entry name" value="INHIBITOR OF APOPTOSIS"/>
    <property type="match status" value="1"/>
</dbReference>
<dbReference type="SUPFAM" id="SSF57924">
    <property type="entry name" value="Inhibitor of apoptosis (IAP) repeat"/>
    <property type="match status" value="2"/>
</dbReference>
<dbReference type="GO" id="GO:0043066">
    <property type="term" value="P:negative regulation of apoptotic process"/>
    <property type="evidence" value="ECO:0007669"/>
    <property type="project" value="TreeGrafter"/>
</dbReference>